<protein>
    <recommendedName>
        <fullName evidence="3">Disease resistance R13L4/SHOC-2-like LRR domain-containing protein</fullName>
    </recommendedName>
</protein>
<keyword evidence="1" id="KW-0433">Leucine-rich repeat</keyword>
<evidence type="ECO:0000313" key="4">
    <source>
        <dbReference type="EMBL" id="CAL1674926.1"/>
    </source>
</evidence>
<proteinExistence type="predicted"/>
<dbReference type="AlphaFoldDB" id="A0AAV2N5Q2"/>
<dbReference type="InterPro" id="IPR050216">
    <property type="entry name" value="LRR_domain-containing"/>
</dbReference>
<gene>
    <name evidence="4" type="ORF">LPLAT_LOCUS1451</name>
</gene>
<evidence type="ECO:0000259" key="3">
    <source>
        <dbReference type="Pfam" id="PF23598"/>
    </source>
</evidence>
<dbReference type="Proteomes" id="UP001497644">
    <property type="component" value="Chromosome 10"/>
</dbReference>
<organism evidence="4 5">
    <name type="scientific">Lasius platythorax</name>
    <dbReference type="NCBI Taxonomy" id="488582"/>
    <lineage>
        <taxon>Eukaryota</taxon>
        <taxon>Metazoa</taxon>
        <taxon>Ecdysozoa</taxon>
        <taxon>Arthropoda</taxon>
        <taxon>Hexapoda</taxon>
        <taxon>Insecta</taxon>
        <taxon>Pterygota</taxon>
        <taxon>Neoptera</taxon>
        <taxon>Endopterygota</taxon>
        <taxon>Hymenoptera</taxon>
        <taxon>Apocrita</taxon>
        <taxon>Aculeata</taxon>
        <taxon>Formicoidea</taxon>
        <taxon>Formicidae</taxon>
        <taxon>Formicinae</taxon>
        <taxon>Lasius</taxon>
        <taxon>Lasius</taxon>
    </lineage>
</organism>
<reference evidence="4" key="1">
    <citation type="submission" date="2024-04" db="EMBL/GenBank/DDBJ databases">
        <authorList>
            <consortium name="Molecular Ecology Group"/>
        </authorList>
    </citation>
    <scope>NUCLEOTIDE SEQUENCE</scope>
</reference>
<dbReference type="FunFam" id="3.80.10.10:FF:000193">
    <property type="entry name" value="Leucine-rich repeat-containing protein 40"/>
    <property type="match status" value="1"/>
</dbReference>
<dbReference type="InterPro" id="IPR055414">
    <property type="entry name" value="LRR_R13L4/SHOC2-like"/>
</dbReference>
<dbReference type="PANTHER" id="PTHR48051">
    <property type="match status" value="1"/>
</dbReference>
<keyword evidence="2" id="KW-0677">Repeat</keyword>
<dbReference type="Gene3D" id="3.80.10.10">
    <property type="entry name" value="Ribonuclease Inhibitor"/>
    <property type="match status" value="2"/>
</dbReference>
<dbReference type="InterPro" id="IPR032675">
    <property type="entry name" value="LRR_dom_sf"/>
</dbReference>
<dbReference type="Pfam" id="PF23598">
    <property type="entry name" value="LRR_14"/>
    <property type="match status" value="1"/>
</dbReference>
<dbReference type="InterPro" id="IPR003591">
    <property type="entry name" value="Leu-rich_rpt_typical-subtyp"/>
</dbReference>
<dbReference type="SUPFAM" id="SSF52058">
    <property type="entry name" value="L domain-like"/>
    <property type="match status" value="2"/>
</dbReference>
<keyword evidence="5" id="KW-1185">Reference proteome</keyword>
<dbReference type="SMART" id="SM00364">
    <property type="entry name" value="LRR_BAC"/>
    <property type="match status" value="6"/>
</dbReference>
<dbReference type="PRINTS" id="PR00019">
    <property type="entry name" value="LEURICHRPT"/>
</dbReference>
<dbReference type="EMBL" id="OZ034833">
    <property type="protein sequence ID" value="CAL1674926.1"/>
    <property type="molecule type" value="Genomic_DNA"/>
</dbReference>
<dbReference type="PANTHER" id="PTHR48051:SF1">
    <property type="entry name" value="RAS SUPPRESSOR PROTEIN 1"/>
    <property type="match status" value="1"/>
</dbReference>
<evidence type="ECO:0000313" key="5">
    <source>
        <dbReference type="Proteomes" id="UP001497644"/>
    </source>
</evidence>
<name>A0AAV2N5Q2_9HYME</name>
<dbReference type="SMART" id="SM00369">
    <property type="entry name" value="LRR_TYP"/>
    <property type="match status" value="13"/>
</dbReference>
<accession>A0AAV2N5Q2</accession>
<evidence type="ECO:0000256" key="1">
    <source>
        <dbReference type="ARBA" id="ARBA00022614"/>
    </source>
</evidence>
<dbReference type="InterPro" id="IPR001611">
    <property type="entry name" value="Leu-rich_rpt"/>
</dbReference>
<dbReference type="GO" id="GO:0005737">
    <property type="term" value="C:cytoplasm"/>
    <property type="evidence" value="ECO:0007669"/>
    <property type="project" value="TreeGrafter"/>
</dbReference>
<sequence>MSGVKKKSNHLAVFKQRTKNDDNAELSTSIIIRARKTGRLNLSSKGLSTVPDRVWTINELTEEELRDLHFELDFEHKEERWWEQEPLKFLDLSSNGLTVIDDKIRLLTELSNLNLNNNLLEELPPEIGSLHKLKVIHLSDNKLEHLPPQFYMLEELCELYLKNNRISILESEIGNLIMLTYMDLSYNNLSKLPIGMGYLVRLVTLNLSHNMIKELPSDMTSMRSLKVLDVSFNQLEILPPLGELRKAEKIMFQSNNLKQFPDISGCSALTVLHLDNNNIPEIDLQCLETAGHLKKLTLQNNKIEVIPEEIIKLINLEVFDLSHNNISLIPFCIGILPNLKQFVIKGNNIKNIRADIIRCGTPRILTHVRQITDSTNINTRELLQSSISNSVYPDKYMMKNTKLLSLAGQNLLDLPEEVLENAAEASVTTIDLSRNKLSELSDKMSAVTTVVDLKLISNHLTNLPEWIGEKYKYLQVLDISKNYLKSLPSSISCLKYLRDVDLSFNRFTDIPEAIYDVVSLESLIANDNVIATIDVSSLEKLKRLAILNLTNNDIAHVPPELGNLKNLRNLLLSGNCFKYPRQAILMRDTEEILSYLRNLIPH</sequence>
<feature type="domain" description="Disease resistance R13L4/SHOC-2-like LRR" evidence="3">
    <location>
        <begin position="253"/>
        <end position="345"/>
    </location>
</feature>
<dbReference type="PROSITE" id="PS51450">
    <property type="entry name" value="LRR"/>
    <property type="match status" value="8"/>
</dbReference>
<evidence type="ECO:0000256" key="2">
    <source>
        <dbReference type="ARBA" id="ARBA00022737"/>
    </source>
</evidence>
<dbReference type="Pfam" id="PF13855">
    <property type="entry name" value="LRR_8"/>
    <property type="match status" value="4"/>
</dbReference>